<keyword evidence="1" id="KW-1133">Transmembrane helix</keyword>
<reference evidence="2 3" key="1">
    <citation type="submission" date="2021-01" db="EMBL/GenBank/DDBJ databases">
        <title>Genome public.</title>
        <authorList>
            <person name="Liu C."/>
            <person name="Sun Q."/>
        </authorList>
    </citation>
    <scope>NUCLEOTIDE SEQUENCE [LARGE SCALE GENOMIC DNA]</scope>
    <source>
        <strain evidence="2 3">JC656</strain>
    </source>
</reference>
<keyword evidence="3" id="KW-1185">Reference proteome</keyword>
<feature type="transmembrane region" description="Helical" evidence="1">
    <location>
        <begin position="210"/>
        <end position="233"/>
    </location>
</feature>
<feature type="transmembrane region" description="Helical" evidence="1">
    <location>
        <begin position="451"/>
        <end position="472"/>
    </location>
</feature>
<organism evidence="2 3">
    <name type="scientific">Sinomonas cellulolyticus</name>
    <dbReference type="NCBI Taxonomy" id="2801916"/>
    <lineage>
        <taxon>Bacteria</taxon>
        <taxon>Bacillati</taxon>
        <taxon>Actinomycetota</taxon>
        <taxon>Actinomycetes</taxon>
        <taxon>Micrococcales</taxon>
        <taxon>Micrococcaceae</taxon>
        <taxon>Sinomonas</taxon>
    </lineage>
</organism>
<dbReference type="EMBL" id="JAERRC010000030">
    <property type="protein sequence ID" value="MBL0706604.1"/>
    <property type="molecule type" value="Genomic_DNA"/>
</dbReference>
<keyword evidence="1" id="KW-0472">Membrane</keyword>
<comment type="caution">
    <text evidence="2">The sequence shown here is derived from an EMBL/GenBank/DDBJ whole genome shotgun (WGS) entry which is preliminary data.</text>
</comment>
<name>A0ABS1K4K8_9MICC</name>
<dbReference type="RefSeq" id="WP_189692968.1">
    <property type="nucleotide sequence ID" value="NZ_BNCM01000003.1"/>
</dbReference>
<feature type="transmembrane region" description="Helical" evidence="1">
    <location>
        <begin position="239"/>
        <end position="256"/>
    </location>
</feature>
<accession>A0ABS1K4K8</accession>
<sequence length="641" mass="67710">MLAAATTGIVAAVIATGVPTRGLSGWFSLVVLGLLGLAIPSSRHLSRRIVNVIVVISGLTPLLWWIHMTNPSLRTGIIWGIVVGALIGCIVEWVVLGRPWRNFLPDWNVIDAYPILTGAGSVLVFWNFFISKSALGTLSILVTTWDFAPHFNMYAMLRRYGTVIPLLPLSNDGSAWTAATYPQGVHALMATIAGVVAGPSFSGNDAETLLFLRLVGVIGVLSAVLVVASVTSVPALRHQPLVSLPLAVLVASAWLVGPGSIPVFNGFPNFALGVAVCVALLSVMRLQHQSSPVRIAVLFAASVVSIAHNWILLLVLCIPSSLVIIGTEARKFRQRSLVVQTSWYVAGVVAFVGAGLAAWQLKQLAPGAVLTTPGGITQPDWGLGMTFICTCAAVFSMLVLDRAKLNGPSGIAFVGRLGTIGSALFGGLTAIGFGVWQLLTSDHLSYYFYKFGLAALMLAIAAAAIACGEILVPRISKWASSGRRTIMPLAFVSLGAVSVFGWPTPALNQEGLVTTAPGARARATQDAVLASTEANPGPAVSKLLALSHSSEKSPFIYVGYVEGLDPMLAAQWSLTLQGKWTEGSQQAIPFLSPLYRGPSQVPQAIEGVLSNTPSLKVAVDQYLVPELRRALPSYSDRILGV</sequence>
<keyword evidence="1" id="KW-0812">Transmembrane</keyword>
<feature type="transmembrane region" description="Helical" evidence="1">
    <location>
        <begin position="337"/>
        <end position="361"/>
    </location>
</feature>
<protein>
    <submittedName>
        <fullName evidence="2">Uncharacterized protein</fullName>
    </submittedName>
</protein>
<feature type="transmembrane region" description="Helical" evidence="1">
    <location>
        <begin position="413"/>
        <end position="439"/>
    </location>
</feature>
<feature type="transmembrane region" description="Helical" evidence="1">
    <location>
        <begin position="381"/>
        <end position="401"/>
    </location>
</feature>
<feature type="transmembrane region" description="Helical" evidence="1">
    <location>
        <begin position="49"/>
        <end position="66"/>
    </location>
</feature>
<dbReference type="Proteomes" id="UP000639051">
    <property type="component" value="Unassembled WGS sequence"/>
</dbReference>
<feature type="transmembrane region" description="Helical" evidence="1">
    <location>
        <begin position="263"/>
        <end position="283"/>
    </location>
</feature>
<feature type="transmembrane region" description="Helical" evidence="1">
    <location>
        <begin position="295"/>
        <end position="325"/>
    </location>
</feature>
<feature type="transmembrane region" description="Helical" evidence="1">
    <location>
        <begin position="25"/>
        <end position="42"/>
    </location>
</feature>
<evidence type="ECO:0000313" key="3">
    <source>
        <dbReference type="Proteomes" id="UP000639051"/>
    </source>
</evidence>
<proteinExistence type="predicted"/>
<feature type="transmembrane region" description="Helical" evidence="1">
    <location>
        <begin position="78"/>
        <end position="97"/>
    </location>
</feature>
<evidence type="ECO:0000256" key="1">
    <source>
        <dbReference type="SAM" id="Phobius"/>
    </source>
</evidence>
<feature type="transmembrane region" description="Helical" evidence="1">
    <location>
        <begin position="484"/>
        <end position="502"/>
    </location>
</feature>
<evidence type="ECO:0000313" key="2">
    <source>
        <dbReference type="EMBL" id="MBL0706604.1"/>
    </source>
</evidence>
<gene>
    <name evidence="2" type="ORF">JJE72_13995</name>
</gene>
<feature type="transmembrane region" description="Helical" evidence="1">
    <location>
        <begin position="109"/>
        <end position="129"/>
    </location>
</feature>